<dbReference type="AlphaFoldDB" id="A0AB72X8P5"/>
<dbReference type="Pfam" id="PF00753">
    <property type="entry name" value="Lactamase_B"/>
    <property type="match status" value="1"/>
</dbReference>
<dbReference type="InterPro" id="IPR036866">
    <property type="entry name" value="RibonucZ/Hydroxyglut_hydro"/>
</dbReference>
<dbReference type="Proteomes" id="UP001189225">
    <property type="component" value="Unassembled WGS sequence"/>
</dbReference>
<dbReference type="PANTHER" id="PTHR23131">
    <property type="entry name" value="ENDORIBONUCLEASE LACTB2"/>
    <property type="match status" value="1"/>
</dbReference>
<keyword evidence="4" id="KW-1185">Reference proteome</keyword>
<feature type="region of interest" description="Disordered" evidence="1">
    <location>
        <begin position="13"/>
        <end position="32"/>
    </location>
</feature>
<dbReference type="InterPro" id="IPR048933">
    <property type="entry name" value="B_lactamase-like_C"/>
</dbReference>
<dbReference type="SMART" id="SM00849">
    <property type="entry name" value="Lactamase_B"/>
    <property type="match status" value="1"/>
</dbReference>
<protein>
    <submittedName>
        <fullName evidence="3">Hydroxyacylglutathione hydrolase</fullName>
        <ecNumber evidence="3">3.1.2.6</ecNumber>
    </submittedName>
</protein>
<evidence type="ECO:0000313" key="4">
    <source>
        <dbReference type="Proteomes" id="UP001189225"/>
    </source>
</evidence>
<dbReference type="Pfam" id="PF21221">
    <property type="entry name" value="B_lactamase-like_C"/>
    <property type="match status" value="1"/>
</dbReference>
<proteinExistence type="predicted"/>
<comment type="caution">
    <text evidence="3">The sequence shown here is derived from an EMBL/GenBank/DDBJ whole genome shotgun (WGS) entry which is preliminary data.</text>
</comment>
<dbReference type="SUPFAM" id="SSF56281">
    <property type="entry name" value="Metallo-hydrolase/oxidoreductase"/>
    <property type="match status" value="1"/>
</dbReference>
<sequence>MDDRRRIDVYVSVNGAKPQSQRPPEALKGGDRDPIHMNALEHQLDYPFGDTLPEGGTRFEVAPGVYWLRMPLPFALDHINLWLLRDRQDGQDGWTIVDCGINHEAIRGYWETIFANHLDGLPVLRVLVTHCHPDHVGLSNWLCEGGDEKRWNVRLWMSLGDYAFARMLVGGTGASNAGGEFAARHFERHGLTDPASIEGIRNRKDYYSTLVPGVPSQYRRLMDGNVVAIGQHKWRVITGFGHAPEHVALYSEDANVLISGDMVLPRISTNVSVFDLEPEADSLTLYLDSLGKYEPLPKDVLILPSHGRPFRGLHTRIQQLRDHHADRLAETLAACKAAPQSARDIVNVIFKRQFDVHQMTFAMGEALAHLHALWHRGELVRETGADGIVRFHAAA</sequence>
<dbReference type="PANTHER" id="PTHR23131:SF4">
    <property type="entry name" value="METALLO-BETA-LACTAMASE SUPERFAMILY POTEIN"/>
    <property type="match status" value="1"/>
</dbReference>
<evidence type="ECO:0000256" key="1">
    <source>
        <dbReference type="SAM" id="MobiDB-lite"/>
    </source>
</evidence>
<keyword evidence="3" id="KW-0378">Hydrolase</keyword>
<dbReference type="InterPro" id="IPR036388">
    <property type="entry name" value="WH-like_DNA-bd_sf"/>
</dbReference>
<evidence type="ECO:0000259" key="2">
    <source>
        <dbReference type="SMART" id="SM00849"/>
    </source>
</evidence>
<organism evidence="3 4">
    <name type="scientific">Ralstonia edaphi</name>
    <dbReference type="NCBI Taxonomy" id="3058599"/>
    <lineage>
        <taxon>Bacteria</taxon>
        <taxon>Pseudomonadati</taxon>
        <taxon>Pseudomonadota</taxon>
        <taxon>Betaproteobacteria</taxon>
        <taxon>Burkholderiales</taxon>
        <taxon>Burkholderiaceae</taxon>
        <taxon>Ralstonia</taxon>
    </lineage>
</organism>
<feature type="domain" description="Metallo-beta-lactamase" evidence="2">
    <location>
        <begin position="78"/>
        <end position="306"/>
    </location>
</feature>
<reference evidence="3 4" key="1">
    <citation type="submission" date="2023-07" db="EMBL/GenBank/DDBJ databases">
        <authorList>
            <person name="Peeters C."/>
        </authorList>
    </citation>
    <scope>NUCLEOTIDE SEQUENCE [LARGE SCALE GENOMIC DNA]</scope>
    <source>
        <strain evidence="3 4">R-16034</strain>
    </source>
</reference>
<dbReference type="GO" id="GO:0004416">
    <property type="term" value="F:hydroxyacylglutathione hydrolase activity"/>
    <property type="evidence" value="ECO:0007669"/>
    <property type="project" value="UniProtKB-EC"/>
</dbReference>
<dbReference type="EMBL" id="CATWHI010000003">
    <property type="protein sequence ID" value="CAJ0741178.1"/>
    <property type="molecule type" value="Genomic_DNA"/>
</dbReference>
<name>A0AB72X8P5_9RALS</name>
<dbReference type="Gene3D" id="3.60.15.10">
    <property type="entry name" value="Ribonuclease Z/Hydroxyacylglutathione hydrolase-like"/>
    <property type="match status" value="1"/>
</dbReference>
<dbReference type="InterPro" id="IPR001279">
    <property type="entry name" value="Metallo-B-lactamas"/>
</dbReference>
<dbReference type="EC" id="3.1.2.6" evidence="3"/>
<gene>
    <name evidence="3" type="primary">gloB_2</name>
    <name evidence="3" type="ORF">R16034_02505</name>
</gene>
<accession>A0AB72X8P5</accession>
<evidence type="ECO:0000313" key="3">
    <source>
        <dbReference type="EMBL" id="CAJ0741178.1"/>
    </source>
</evidence>
<dbReference type="InterPro" id="IPR050662">
    <property type="entry name" value="Sec-metab_biosynth-thioest"/>
</dbReference>
<dbReference type="Gene3D" id="1.10.10.10">
    <property type="entry name" value="Winged helix-like DNA-binding domain superfamily/Winged helix DNA-binding domain"/>
    <property type="match status" value="1"/>
</dbReference>